<accession>A0A940PVG3</accession>
<feature type="binding site" evidence="1">
    <location>
        <position position="237"/>
    </location>
    <ligand>
        <name>Mg(2+)</name>
        <dbReference type="ChEBI" id="CHEBI:18420"/>
        <label>3</label>
    </ligand>
</feature>
<dbReference type="Gene3D" id="3.30.1330.10">
    <property type="entry name" value="PurM-like, N-terminal domain"/>
    <property type="match status" value="1"/>
</dbReference>
<comment type="pathway">
    <text evidence="1">Cofactor biosynthesis; thiamine diphosphate biosynthesis; thiamine diphosphate from thiamine phosphate: step 1/1.</text>
</comment>
<gene>
    <name evidence="1" type="primary">thiL</name>
    <name evidence="3" type="ORF">JOF28_000173</name>
</gene>
<feature type="binding site" evidence="1">
    <location>
        <position position="239"/>
    </location>
    <ligand>
        <name>ATP</name>
        <dbReference type="ChEBI" id="CHEBI:30616"/>
    </ligand>
</feature>
<feature type="binding site" evidence="1">
    <location>
        <position position="56"/>
    </location>
    <ligand>
        <name>Mg(2+)</name>
        <dbReference type="ChEBI" id="CHEBI:18420"/>
        <label>1</label>
    </ligand>
</feature>
<dbReference type="Gene3D" id="3.90.650.10">
    <property type="entry name" value="PurM-like C-terminal domain"/>
    <property type="match status" value="1"/>
</dbReference>
<feature type="binding site" evidence="1">
    <location>
        <position position="160"/>
    </location>
    <ligand>
        <name>ATP</name>
        <dbReference type="ChEBI" id="CHEBI:30616"/>
    </ligand>
</feature>
<evidence type="ECO:0000256" key="1">
    <source>
        <dbReference type="HAMAP-Rule" id="MF_02128"/>
    </source>
</evidence>
<sequence>MNKTAGTVTVGQLGERGVLARILAQLTAAHAATLGPGDDCAVIGDRPGFDTVITTDTMIEGPDFRLPWHAGFELGWKLAATNLSDVAAMGATPTALTLSLAVPQGTEVAFLEQIAEGLDAACRTLAPGCGVVGGDLGTAPVIMAAVTALGQVAHETAVTRSGASEGDIVAYAGELGLAGLGLSLLFSHAADDGVAHSRTLNELWAEHPELLSAQLAPAPPIPLGPIAAAAGATAMMDVSDGLALDGARLARASDVALHLDGAALTTHFGTQYGLEVPVTAMLEGGEDHGLLTTFPAATALPVGFHQIGRVGHRAAGDPELLLNGTPYAARGWDPFAPIALNRRG</sequence>
<dbReference type="NCBIfam" id="TIGR01379">
    <property type="entry name" value="thiL"/>
    <property type="match status" value="1"/>
</dbReference>
<feature type="binding site" evidence="1">
    <location>
        <position position="39"/>
    </location>
    <ligand>
        <name>Mg(2+)</name>
        <dbReference type="ChEBI" id="CHEBI:18420"/>
        <label>3</label>
    </ligand>
</feature>
<dbReference type="PIRSF" id="PIRSF005303">
    <property type="entry name" value="Thiam_monoph_kin"/>
    <property type="match status" value="1"/>
</dbReference>
<dbReference type="Proteomes" id="UP000675163">
    <property type="component" value="Unassembled WGS sequence"/>
</dbReference>
<evidence type="ECO:0000313" key="3">
    <source>
        <dbReference type="EMBL" id="MBP1324941.1"/>
    </source>
</evidence>
<keyword evidence="1" id="KW-0547">Nucleotide-binding</keyword>
<name>A0A940PVG3_9MICO</name>
<dbReference type="GO" id="GO:0009030">
    <property type="term" value="F:thiamine-phosphate kinase activity"/>
    <property type="evidence" value="ECO:0007669"/>
    <property type="project" value="UniProtKB-UniRule"/>
</dbReference>
<feature type="binding site" evidence="1">
    <location>
        <position position="135"/>
    </location>
    <ligand>
        <name>Mg(2+)</name>
        <dbReference type="ChEBI" id="CHEBI:18420"/>
        <label>1</label>
    </ligand>
</feature>
<keyword evidence="1" id="KW-0067">ATP-binding</keyword>
<keyword evidence="1 3" id="KW-0418">Kinase</keyword>
<feature type="binding site" evidence="1">
    <location>
        <position position="240"/>
    </location>
    <ligand>
        <name>Mg(2+)</name>
        <dbReference type="ChEBI" id="CHEBI:18420"/>
        <label>5</label>
    </ligand>
</feature>
<dbReference type="Pfam" id="PF00586">
    <property type="entry name" value="AIRS"/>
    <property type="match status" value="1"/>
</dbReference>
<keyword evidence="1" id="KW-0460">Magnesium</keyword>
<comment type="caution">
    <text evidence="1">Lacks conserved residue(s) required for the propagation of feature annotation.</text>
</comment>
<dbReference type="InterPro" id="IPR036676">
    <property type="entry name" value="PurM-like_C_sf"/>
</dbReference>
<feature type="binding site" evidence="1">
    <location>
        <position position="85"/>
    </location>
    <ligand>
        <name>Mg(2+)</name>
        <dbReference type="ChEBI" id="CHEBI:18420"/>
        <label>2</label>
    </ligand>
</feature>
<evidence type="ECO:0000259" key="2">
    <source>
        <dbReference type="Pfam" id="PF00586"/>
    </source>
</evidence>
<reference evidence="3" key="1">
    <citation type="submission" date="2021-02" db="EMBL/GenBank/DDBJ databases">
        <title>Sequencing the genomes of 1000 actinobacteria strains.</title>
        <authorList>
            <person name="Klenk H.-P."/>
        </authorList>
    </citation>
    <scope>NUCLEOTIDE SEQUENCE</scope>
    <source>
        <strain evidence="3">DSM 22850</strain>
    </source>
</reference>
<evidence type="ECO:0000313" key="4">
    <source>
        <dbReference type="Proteomes" id="UP000675163"/>
    </source>
</evidence>
<dbReference type="GO" id="GO:0005524">
    <property type="term" value="F:ATP binding"/>
    <property type="evidence" value="ECO:0007669"/>
    <property type="project" value="UniProtKB-UniRule"/>
</dbReference>
<dbReference type="RefSeq" id="WP_209704042.1">
    <property type="nucleotide sequence ID" value="NZ_JAFIDA010000001.1"/>
</dbReference>
<feature type="binding site" evidence="1">
    <location>
        <position position="332"/>
    </location>
    <ligand>
        <name>substrate</name>
    </ligand>
</feature>
<dbReference type="InterPro" id="IPR016188">
    <property type="entry name" value="PurM-like_N"/>
</dbReference>
<proteinExistence type="inferred from homology"/>
<comment type="catalytic activity">
    <reaction evidence="1">
        <text>thiamine phosphate + ATP = thiamine diphosphate + ADP</text>
        <dbReference type="Rhea" id="RHEA:15913"/>
        <dbReference type="ChEBI" id="CHEBI:30616"/>
        <dbReference type="ChEBI" id="CHEBI:37575"/>
        <dbReference type="ChEBI" id="CHEBI:58937"/>
        <dbReference type="ChEBI" id="CHEBI:456216"/>
        <dbReference type="EC" id="2.7.4.16"/>
    </reaction>
</comment>
<comment type="function">
    <text evidence="1">Catalyzes the ATP-dependent phosphorylation of thiamine-monophosphate (TMP) to form thiamine-pyrophosphate (TPP), the active form of vitamin B1.</text>
</comment>
<keyword evidence="1" id="KW-0479">Metal-binding</keyword>
<feature type="binding site" evidence="1">
    <location>
        <position position="56"/>
    </location>
    <ligand>
        <name>Mg(2+)</name>
        <dbReference type="ChEBI" id="CHEBI:18420"/>
        <label>2</label>
    </ligand>
</feature>
<dbReference type="CDD" id="cd02194">
    <property type="entry name" value="ThiL"/>
    <property type="match status" value="1"/>
</dbReference>
<keyword evidence="4" id="KW-1185">Reference proteome</keyword>
<protein>
    <recommendedName>
        <fullName evidence="1">Thiamine-monophosphate kinase</fullName>
        <shortName evidence="1">TMP kinase</shortName>
        <shortName evidence="1">Thiamine-phosphate kinase</shortName>
        <ecNumber evidence="1">2.7.4.16</ecNumber>
    </recommendedName>
</protein>
<dbReference type="InterPro" id="IPR006283">
    <property type="entry name" value="ThiL-like"/>
</dbReference>
<dbReference type="SUPFAM" id="SSF56042">
    <property type="entry name" value="PurM C-terminal domain-like"/>
    <property type="match status" value="1"/>
</dbReference>
<dbReference type="GO" id="GO:0009228">
    <property type="term" value="P:thiamine biosynthetic process"/>
    <property type="evidence" value="ECO:0007669"/>
    <property type="project" value="UniProtKB-KW"/>
</dbReference>
<comment type="similarity">
    <text evidence="1">Belongs to the thiamine-monophosphate kinase family.</text>
</comment>
<comment type="miscellaneous">
    <text evidence="1">Reaction mechanism of ThiL seems to utilize a direct, inline transfer of the gamma-phosphate of ATP to TMP rather than a phosphorylated enzyme intermediate.</text>
</comment>
<dbReference type="EC" id="2.7.4.16" evidence="1"/>
<feature type="binding site" evidence="1">
    <location>
        <begin position="134"/>
        <end position="135"/>
    </location>
    <ligand>
        <name>ATP</name>
        <dbReference type="ChEBI" id="CHEBI:30616"/>
    </ligand>
</feature>
<dbReference type="PANTHER" id="PTHR30270:SF0">
    <property type="entry name" value="THIAMINE-MONOPHOSPHATE KINASE"/>
    <property type="match status" value="1"/>
</dbReference>
<dbReference type="HAMAP" id="MF_02128">
    <property type="entry name" value="TMP_kinase"/>
    <property type="match status" value="1"/>
</dbReference>
<dbReference type="GO" id="GO:0000287">
    <property type="term" value="F:magnesium ion binding"/>
    <property type="evidence" value="ECO:0007669"/>
    <property type="project" value="UniProtKB-UniRule"/>
</dbReference>
<comment type="caution">
    <text evidence="3">The sequence shown here is derived from an EMBL/GenBank/DDBJ whole genome shotgun (WGS) entry which is preliminary data.</text>
</comment>
<dbReference type="AlphaFoldDB" id="A0A940PVG3"/>
<dbReference type="SUPFAM" id="SSF55326">
    <property type="entry name" value="PurM N-terminal domain-like"/>
    <property type="match status" value="1"/>
</dbReference>
<dbReference type="PANTHER" id="PTHR30270">
    <property type="entry name" value="THIAMINE-MONOPHOSPHATE KINASE"/>
    <property type="match status" value="1"/>
</dbReference>
<feature type="binding site" evidence="1">
    <location>
        <position position="63"/>
    </location>
    <ligand>
        <name>substrate</name>
    </ligand>
</feature>
<feature type="binding site" evidence="1">
    <location>
        <position position="39"/>
    </location>
    <ligand>
        <name>Mg(2+)</name>
        <dbReference type="ChEBI" id="CHEBI:18420"/>
        <label>4</label>
    </ligand>
</feature>
<feature type="binding site" evidence="1">
    <location>
        <position position="85"/>
    </location>
    <ligand>
        <name>Mg(2+)</name>
        <dbReference type="ChEBI" id="CHEBI:18420"/>
        <label>3</label>
    </ligand>
</feature>
<dbReference type="GO" id="GO:0009229">
    <property type="term" value="P:thiamine diphosphate biosynthetic process"/>
    <property type="evidence" value="ECO:0007669"/>
    <property type="project" value="UniProtKB-UniRule"/>
</dbReference>
<keyword evidence="1 3" id="KW-0808">Transferase</keyword>
<dbReference type="EMBL" id="JAFIDA010000001">
    <property type="protein sequence ID" value="MBP1324941.1"/>
    <property type="molecule type" value="Genomic_DNA"/>
</dbReference>
<keyword evidence="1" id="KW-0784">Thiamine biosynthesis</keyword>
<feature type="binding site" evidence="1">
    <location>
        <position position="286"/>
    </location>
    <ligand>
        <name>substrate</name>
    </ligand>
</feature>
<feature type="binding site" evidence="1">
    <location>
        <position position="85"/>
    </location>
    <ligand>
        <name>Mg(2+)</name>
        <dbReference type="ChEBI" id="CHEBI:18420"/>
        <label>4</label>
    </ligand>
</feature>
<feature type="binding site" evidence="1">
    <location>
        <position position="54"/>
    </location>
    <ligand>
        <name>Mg(2+)</name>
        <dbReference type="ChEBI" id="CHEBI:18420"/>
        <label>4</label>
    </ligand>
</feature>
<feature type="domain" description="PurM-like N-terminal" evidence="2">
    <location>
        <begin position="37"/>
        <end position="152"/>
    </location>
</feature>
<feature type="binding site" evidence="1">
    <location>
        <position position="55"/>
    </location>
    <ligand>
        <name>Mg(2+)</name>
        <dbReference type="ChEBI" id="CHEBI:18420"/>
        <label>1</label>
    </ligand>
</feature>
<organism evidence="3 4">
    <name type="scientific">Leucobacter exalbidus</name>
    <dbReference type="NCBI Taxonomy" id="662960"/>
    <lineage>
        <taxon>Bacteria</taxon>
        <taxon>Bacillati</taxon>
        <taxon>Actinomycetota</taxon>
        <taxon>Actinomycetes</taxon>
        <taxon>Micrococcales</taxon>
        <taxon>Microbacteriaceae</taxon>
        <taxon>Leucobacter</taxon>
    </lineage>
</organism>
<dbReference type="InterPro" id="IPR036921">
    <property type="entry name" value="PurM-like_N_sf"/>
</dbReference>